<dbReference type="FunFam" id="1.10.287.130:FF:000070">
    <property type="entry name" value="Histidine kinase sensor protein"/>
    <property type="match status" value="1"/>
</dbReference>
<name>X0V8G4_9ZZZZ</name>
<keyword evidence="6" id="KW-0175">Coiled coil</keyword>
<dbReference type="InterPro" id="IPR036097">
    <property type="entry name" value="HisK_dim/P_sf"/>
</dbReference>
<dbReference type="EC" id="2.7.13.3" evidence="2"/>
<dbReference type="Gene3D" id="3.30.450.20">
    <property type="entry name" value="PAS domain"/>
    <property type="match status" value="1"/>
</dbReference>
<keyword evidence="3" id="KW-0808">Transferase</keyword>
<dbReference type="NCBIfam" id="TIGR00229">
    <property type="entry name" value="sensory_box"/>
    <property type="match status" value="1"/>
</dbReference>
<comment type="catalytic activity">
    <reaction evidence="1">
        <text>ATP + protein L-histidine = ADP + protein N-phospho-L-histidine.</text>
        <dbReference type="EC" id="2.7.13.3"/>
    </reaction>
</comment>
<protein>
    <recommendedName>
        <fullName evidence="2">histidine kinase</fullName>
        <ecNumber evidence="2">2.7.13.3</ecNumber>
    </recommendedName>
</protein>
<sequence>MPKEPAYEELEQRVRDLEKEALERKRAEEDLKLHGEILENMVEGVNVSDEKGIILFTNPNFDSMFGYNRGELIRKSVSALNNLSPEENARFVAEVIKQLKTKGSWFGEASNIKKDGTPLTTYVRVSALEVSDKLVLVSVQENITERKHAEEELKKYREHLEELVEERTRKLEEANTELESFTYSVSHDLRAPSRAMQGFSQALLEDCAYKLDAEGKEYGQRIVSSAQRMETLIQDLLG</sequence>
<dbReference type="InterPro" id="IPR035965">
    <property type="entry name" value="PAS-like_dom_sf"/>
</dbReference>
<dbReference type="PANTHER" id="PTHR42878">
    <property type="entry name" value="TWO-COMPONENT HISTIDINE KINASE"/>
    <property type="match status" value="1"/>
</dbReference>
<dbReference type="CDD" id="cd00082">
    <property type="entry name" value="HisKA"/>
    <property type="match status" value="1"/>
</dbReference>
<evidence type="ECO:0000256" key="2">
    <source>
        <dbReference type="ARBA" id="ARBA00012438"/>
    </source>
</evidence>
<dbReference type="InterPro" id="IPR003661">
    <property type="entry name" value="HisK_dim/P_dom"/>
</dbReference>
<keyword evidence="4" id="KW-0418">Kinase</keyword>
<evidence type="ECO:0000256" key="4">
    <source>
        <dbReference type="ARBA" id="ARBA00022777"/>
    </source>
</evidence>
<evidence type="ECO:0000256" key="1">
    <source>
        <dbReference type="ARBA" id="ARBA00000085"/>
    </source>
</evidence>
<dbReference type="SUPFAM" id="SSF55785">
    <property type="entry name" value="PYP-like sensor domain (PAS domain)"/>
    <property type="match status" value="1"/>
</dbReference>
<dbReference type="InterPro" id="IPR050351">
    <property type="entry name" value="BphY/WalK/GraS-like"/>
</dbReference>
<dbReference type="Gene3D" id="1.10.287.130">
    <property type="match status" value="1"/>
</dbReference>
<dbReference type="GO" id="GO:0030295">
    <property type="term" value="F:protein kinase activator activity"/>
    <property type="evidence" value="ECO:0007669"/>
    <property type="project" value="TreeGrafter"/>
</dbReference>
<evidence type="ECO:0000256" key="5">
    <source>
        <dbReference type="ARBA" id="ARBA00023136"/>
    </source>
</evidence>
<evidence type="ECO:0000313" key="9">
    <source>
        <dbReference type="EMBL" id="GAG14439.1"/>
    </source>
</evidence>
<dbReference type="GO" id="GO:0000155">
    <property type="term" value="F:phosphorelay sensor kinase activity"/>
    <property type="evidence" value="ECO:0007669"/>
    <property type="project" value="InterPro"/>
</dbReference>
<feature type="coiled-coil region" evidence="6">
    <location>
        <begin position="139"/>
        <end position="177"/>
    </location>
</feature>
<comment type="caution">
    <text evidence="9">The sequence shown here is derived from an EMBL/GenBank/DDBJ whole genome shotgun (WGS) entry which is preliminary data.</text>
</comment>
<dbReference type="InterPro" id="IPR000014">
    <property type="entry name" value="PAS"/>
</dbReference>
<feature type="domain" description="PAS" evidence="7">
    <location>
        <begin position="30"/>
        <end position="102"/>
    </location>
</feature>
<feature type="domain" description="PAC" evidence="8">
    <location>
        <begin position="105"/>
        <end position="155"/>
    </location>
</feature>
<dbReference type="SMART" id="SM00091">
    <property type="entry name" value="PAS"/>
    <property type="match status" value="1"/>
</dbReference>
<dbReference type="PROSITE" id="PS50112">
    <property type="entry name" value="PAS"/>
    <property type="match status" value="1"/>
</dbReference>
<evidence type="ECO:0000256" key="6">
    <source>
        <dbReference type="SAM" id="Coils"/>
    </source>
</evidence>
<gene>
    <name evidence="9" type="ORF">S01H1_57633</name>
</gene>
<dbReference type="InterPro" id="IPR000700">
    <property type="entry name" value="PAS-assoc_C"/>
</dbReference>
<keyword evidence="5" id="KW-0472">Membrane</keyword>
<dbReference type="PROSITE" id="PS50113">
    <property type="entry name" value="PAC"/>
    <property type="match status" value="1"/>
</dbReference>
<accession>X0V8G4</accession>
<dbReference type="SMART" id="SM00388">
    <property type="entry name" value="HisKA"/>
    <property type="match status" value="1"/>
</dbReference>
<dbReference type="GO" id="GO:0007234">
    <property type="term" value="P:osmosensory signaling via phosphorelay pathway"/>
    <property type="evidence" value="ECO:0007669"/>
    <property type="project" value="TreeGrafter"/>
</dbReference>
<evidence type="ECO:0000259" key="7">
    <source>
        <dbReference type="PROSITE" id="PS50112"/>
    </source>
</evidence>
<dbReference type="Pfam" id="PF13426">
    <property type="entry name" value="PAS_9"/>
    <property type="match status" value="1"/>
</dbReference>
<proteinExistence type="predicted"/>
<dbReference type="Pfam" id="PF00512">
    <property type="entry name" value="HisKA"/>
    <property type="match status" value="1"/>
</dbReference>
<dbReference type="GO" id="GO:0016020">
    <property type="term" value="C:membrane"/>
    <property type="evidence" value="ECO:0007669"/>
    <property type="project" value="UniProtKB-SubCell"/>
</dbReference>
<evidence type="ECO:0000256" key="3">
    <source>
        <dbReference type="ARBA" id="ARBA00022679"/>
    </source>
</evidence>
<evidence type="ECO:0000259" key="8">
    <source>
        <dbReference type="PROSITE" id="PS50113"/>
    </source>
</evidence>
<dbReference type="EMBL" id="BARS01037594">
    <property type="protein sequence ID" value="GAG14439.1"/>
    <property type="molecule type" value="Genomic_DNA"/>
</dbReference>
<dbReference type="AlphaFoldDB" id="X0V8G4"/>
<dbReference type="SUPFAM" id="SSF47384">
    <property type="entry name" value="Homodimeric domain of signal transducing histidine kinase"/>
    <property type="match status" value="1"/>
</dbReference>
<dbReference type="PANTHER" id="PTHR42878:SF15">
    <property type="entry name" value="BACTERIOPHYTOCHROME"/>
    <property type="match status" value="1"/>
</dbReference>
<feature type="non-terminal residue" evidence="9">
    <location>
        <position position="238"/>
    </location>
</feature>
<dbReference type="GO" id="GO:0000156">
    <property type="term" value="F:phosphorelay response regulator activity"/>
    <property type="evidence" value="ECO:0007669"/>
    <property type="project" value="TreeGrafter"/>
</dbReference>
<reference evidence="9" key="1">
    <citation type="journal article" date="2014" name="Front. Microbiol.">
        <title>High frequency of phylogenetically diverse reductive dehalogenase-homologous genes in deep subseafloor sedimentary metagenomes.</title>
        <authorList>
            <person name="Kawai M."/>
            <person name="Futagami T."/>
            <person name="Toyoda A."/>
            <person name="Takaki Y."/>
            <person name="Nishi S."/>
            <person name="Hori S."/>
            <person name="Arai W."/>
            <person name="Tsubouchi T."/>
            <person name="Morono Y."/>
            <person name="Uchiyama I."/>
            <person name="Ito T."/>
            <person name="Fujiyama A."/>
            <person name="Inagaki F."/>
            <person name="Takami H."/>
        </authorList>
    </citation>
    <scope>NUCLEOTIDE SEQUENCE</scope>
    <source>
        <strain evidence="9">Expedition CK06-06</strain>
    </source>
</reference>
<organism evidence="9">
    <name type="scientific">marine sediment metagenome</name>
    <dbReference type="NCBI Taxonomy" id="412755"/>
    <lineage>
        <taxon>unclassified sequences</taxon>
        <taxon>metagenomes</taxon>
        <taxon>ecological metagenomes</taxon>
    </lineage>
</organism>
<dbReference type="CDD" id="cd00130">
    <property type="entry name" value="PAS"/>
    <property type="match status" value="1"/>
</dbReference>